<sequence length="356" mass="37352">MSLRSKGITRARALENSRSRKGSKAATARHGSRQATPFPPFRPLVPGRERAPPRDPAFACPHALPSTPGPTQLSSSPRLSHRFSRCHNPVPSGTPKQSNQLRLPELSQPAGHHQAPTPPVPAATMSMSLRLALPSSAPVLPPRVPLPAGNAARRPSPSPVLATAAAALRTGALRGCASLPLKPQPPGMMITGAGAGRRGSAAVCRASSAYLSPTTMHWVSAAATAVLLLAKGTGIHKSFLVPLFALQAPSSVVSWIKSDYGLWTAFLALLVRLFFSIPGELELPLSAMLLLNVAPYQMMNLRGTQGGAIVSLALAAYLAFQHFTRAGGLGRAFDQGSIIATLAIICVTVINVILLF</sequence>
<dbReference type="OrthoDB" id="1928310at2759"/>
<dbReference type="InterPro" id="IPR008892">
    <property type="entry name" value="COR413"/>
</dbReference>
<evidence type="ECO:0000256" key="2">
    <source>
        <dbReference type="ARBA" id="ARBA00005852"/>
    </source>
</evidence>
<organism evidence="8">
    <name type="scientific">Brachypodium distachyon</name>
    <name type="common">Purple false brome</name>
    <name type="synonym">Trachynia distachya</name>
    <dbReference type="NCBI Taxonomy" id="15368"/>
    <lineage>
        <taxon>Eukaryota</taxon>
        <taxon>Viridiplantae</taxon>
        <taxon>Streptophyta</taxon>
        <taxon>Embryophyta</taxon>
        <taxon>Tracheophyta</taxon>
        <taxon>Spermatophyta</taxon>
        <taxon>Magnoliopsida</taxon>
        <taxon>Liliopsida</taxon>
        <taxon>Poales</taxon>
        <taxon>Poaceae</taxon>
        <taxon>BOP clade</taxon>
        <taxon>Pooideae</taxon>
        <taxon>Stipodae</taxon>
        <taxon>Brachypodieae</taxon>
        <taxon>Brachypodium</taxon>
    </lineage>
</organism>
<accession>A0A0Q3FZR5</accession>
<keyword evidence="3 7" id="KW-0812">Transmembrane</keyword>
<dbReference type="InParanoid" id="A0A0Q3FZR5"/>
<dbReference type="EMBL" id="CM000881">
    <property type="protein sequence ID" value="KQK04839.2"/>
    <property type="molecule type" value="Genomic_DNA"/>
</dbReference>
<protein>
    <submittedName>
        <fullName evidence="8 9">Uncharacterized protein</fullName>
    </submittedName>
</protein>
<evidence type="ECO:0000256" key="1">
    <source>
        <dbReference type="ARBA" id="ARBA00004141"/>
    </source>
</evidence>
<dbReference type="PANTHER" id="PTHR33596:SF17">
    <property type="entry name" value="COLD-REGULATED 413 INNER MEMBRANE PROTEIN 1, CHLOROPLASTIC-RELATED"/>
    <property type="match status" value="1"/>
</dbReference>
<gene>
    <name evidence="8" type="ORF">BRADI_2g16300v3</name>
</gene>
<name>A0A0Q3FZR5_BRADI</name>
<evidence type="ECO:0000313" key="9">
    <source>
        <dbReference type="EnsemblPlants" id="KQK04839"/>
    </source>
</evidence>
<dbReference type="ExpressionAtlas" id="A0A0Q3FZR5">
    <property type="expression patterns" value="baseline and differential"/>
</dbReference>
<dbReference type="FunCoup" id="A0A0Q3FZR5">
    <property type="interactions" value="1045"/>
</dbReference>
<evidence type="ECO:0000256" key="6">
    <source>
        <dbReference type="SAM" id="MobiDB-lite"/>
    </source>
</evidence>
<feature type="region of interest" description="Disordered" evidence="6">
    <location>
        <begin position="1"/>
        <end position="100"/>
    </location>
</feature>
<comment type="subcellular location">
    <subcellularLocation>
        <location evidence="1">Membrane</location>
        <topology evidence="1">Multi-pass membrane protein</topology>
    </subcellularLocation>
</comment>
<feature type="compositionally biased region" description="Polar residues" evidence="6">
    <location>
        <begin position="69"/>
        <end position="78"/>
    </location>
</feature>
<feature type="transmembrane region" description="Helical" evidence="7">
    <location>
        <begin position="299"/>
        <end position="320"/>
    </location>
</feature>
<dbReference type="PANTHER" id="PTHR33596">
    <property type="entry name" value="COLD-REGULATED 413 PLASMA MEMBRANE PROTEIN 2"/>
    <property type="match status" value="1"/>
</dbReference>
<proteinExistence type="inferred from homology"/>
<keyword evidence="4 7" id="KW-1133">Transmembrane helix</keyword>
<evidence type="ECO:0000256" key="7">
    <source>
        <dbReference type="SAM" id="Phobius"/>
    </source>
</evidence>
<dbReference type="Pfam" id="PF05562">
    <property type="entry name" value="WCOR413"/>
    <property type="match status" value="1"/>
</dbReference>
<dbReference type="Gramene" id="KQK04839">
    <property type="protein sequence ID" value="KQK04839"/>
    <property type="gene ID" value="BRADI_2g16300v3"/>
</dbReference>
<reference evidence="8" key="2">
    <citation type="submission" date="2017-06" db="EMBL/GenBank/DDBJ databases">
        <title>WGS assembly of Brachypodium distachyon.</title>
        <authorList>
            <consortium name="The International Brachypodium Initiative"/>
            <person name="Lucas S."/>
            <person name="Harmon-Smith M."/>
            <person name="Lail K."/>
            <person name="Tice H."/>
            <person name="Grimwood J."/>
            <person name="Bruce D."/>
            <person name="Barry K."/>
            <person name="Shu S."/>
            <person name="Lindquist E."/>
            <person name="Wang M."/>
            <person name="Pitluck S."/>
            <person name="Vogel J.P."/>
            <person name="Garvin D.F."/>
            <person name="Mockler T.C."/>
            <person name="Schmutz J."/>
            <person name="Rokhsar D."/>
            <person name="Bevan M.W."/>
        </authorList>
    </citation>
    <scope>NUCLEOTIDE SEQUENCE</scope>
    <source>
        <strain evidence="8">Bd21</strain>
    </source>
</reference>
<evidence type="ECO:0000256" key="4">
    <source>
        <dbReference type="ARBA" id="ARBA00022989"/>
    </source>
</evidence>
<reference evidence="9" key="3">
    <citation type="submission" date="2018-08" db="UniProtKB">
        <authorList>
            <consortium name="EnsemblPlants"/>
        </authorList>
    </citation>
    <scope>IDENTIFICATION</scope>
    <source>
        <strain evidence="9">cv. Bd21</strain>
    </source>
</reference>
<reference evidence="8 9" key="1">
    <citation type="journal article" date="2010" name="Nature">
        <title>Genome sequencing and analysis of the model grass Brachypodium distachyon.</title>
        <authorList>
            <consortium name="International Brachypodium Initiative"/>
        </authorList>
    </citation>
    <scope>NUCLEOTIDE SEQUENCE [LARGE SCALE GENOMIC DNA]</scope>
    <source>
        <strain evidence="8 9">Bd21</strain>
    </source>
</reference>
<keyword evidence="10" id="KW-1185">Reference proteome</keyword>
<dbReference type="Proteomes" id="UP000008810">
    <property type="component" value="Chromosome 2"/>
</dbReference>
<dbReference type="GO" id="GO:0016020">
    <property type="term" value="C:membrane"/>
    <property type="evidence" value="ECO:0007669"/>
    <property type="project" value="UniProtKB-SubCell"/>
</dbReference>
<evidence type="ECO:0000256" key="5">
    <source>
        <dbReference type="ARBA" id="ARBA00023136"/>
    </source>
</evidence>
<keyword evidence="5 7" id="KW-0472">Membrane</keyword>
<evidence type="ECO:0000313" key="8">
    <source>
        <dbReference type="EMBL" id="KQK04839.2"/>
    </source>
</evidence>
<dbReference type="AlphaFoldDB" id="A0A0Q3FZR5"/>
<evidence type="ECO:0000256" key="3">
    <source>
        <dbReference type="ARBA" id="ARBA00022692"/>
    </source>
</evidence>
<dbReference type="EnsemblPlants" id="KQK04839">
    <property type="protein sequence ID" value="KQK04839"/>
    <property type="gene ID" value="BRADI_2g16300v3"/>
</dbReference>
<dbReference type="STRING" id="15368.A0A0Q3FZR5"/>
<evidence type="ECO:0000313" key="10">
    <source>
        <dbReference type="Proteomes" id="UP000008810"/>
    </source>
</evidence>
<feature type="transmembrane region" description="Helical" evidence="7">
    <location>
        <begin position="332"/>
        <end position="354"/>
    </location>
</feature>
<comment type="similarity">
    <text evidence="2">Belongs to the Cold-regulated 413 protein family.</text>
</comment>